<evidence type="ECO:0000313" key="2">
    <source>
        <dbReference type="EMBL" id="GFA02954.1"/>
    </source>
</evidence>
<dbReference type="AlphaFoldDB" id="A0A699J0W3"/>
<reference evidence="2" key="1">
    <citation type="journal article" date="2019" name="Sci. Rep.">
        <title>Draft genome of Tanacetum cinerariifolium, the natural source of mosquito coil.</title>
        <authorList>
            <person name="Yamashiro T."/>
            <person name="Shiraishi A."/>
            <person name="Satake H."/>
            <person name="Nakayama K."/>
        </authorList>
    </citation>
    <scope>NUCLEOTIDE SEQUENCE</scope>
</reference>
<feature type="domain" description="Reverse transcriptase Ty1/copia-type" evidence="1">
    <location>
        <begin position="1"/>
        <end position="104"/>
    </location>
</feature>
<feature type="non-terminal residue" evidence="2">
    <location>
        <position position="1"/>
    </location>
</feature>
<dbReference type="PANTHER" id="PTHR11439">
    <property type="entry name" value="GAG-POL-RELATED RETROTRANSPOSON"/>
    <property type="match status" value="1"/>
</dbReference>
<evidence type="ECO:0000259" key="1">
    <source>
        <dbReference type="Pfam" id="PF07727"/>
    </source>
</evidence>
<sequence>LDVKNAFLYGQLSETVYMHQPPGFVDSAHPNYVCHLQRSLYGLRKAPRAWFQWFASFITRVDFQHSKTDTSLFVYRRGLDVAYMLLYVDDIMLIASSTALLQCIITLLYKEILERAYMQHCNTCKTPADTESKLGSDGDPVSDPTLYRSLAGALQYLTFTRPDISYDVQQICLYMHDPRDPHFFILKRILRYVRGTINHGLQLHVSSTSQLTAYTDTDWVGCPITRSAVYLSTNPVQHQRTKHVEIDIHFVREYVASG</sequence>
<proteinExistence type="predicted"/>
<dbReference type="InterPro" id="IPR043502">
    <property type="entry name" value="DNA/RNA_pol_sf"/>
</dbReference>
<accession>A0A699J0W3</accession>
<organism evidence="2">
    <name type="scientific">Tanacetum cinerariifolium</name>
    <name type="common">Dalmatian daisy</name>
    <name type="synonym">Chrysanthemum cinerariifolium</name>
    <dbReference type="NCBI Taxonomy" id="118510"/>
    <lineage>
        <taxon>Eukaryota</taxon>
        <taxon>Viridiplantae</taxon>
        <taxon>Streptophyta</taxon>
        <taxon>Embryophyta</taxon>
        <taxon>Tracheophyta</taxon>
        <taxon>Spermatophyta</taxon>
        <taxon>Magnoliopsida</taxon>
        <taxon>eudicotyledons</taxon>
        <taxon>Gunneridae</taxon>
        <taxon>Pentapetalae</taxon>
        <taxon>asterids</taxon>
        <taxon>campanulids</taxon>
        <taxon>Asterales</taxon>
        <taxon>Asteraceae</taxon>
        <taxon>Asteroideae</taxon>
        <taxon>Anthemideae</taxon>
        <taxon>Anthemidinae</taxon>
        <taxon>Tanacetum</taxon>
    </lineage>
</organism>
<dbReference type="PANTHER" id="PTHR11439:SF524">
    <property type="entry name" value="RNA-DIRECTED DNA POLYMERASE, PROTEIN KINASE RLK-PELLE-DLSV FAMILY"/>
    <property type="match status" value="1"/>
</dbReference>
<dbReference type="Pfam" id="PF07727">
    <property type="entry name" value="RVT_2"/>
    <property type="match status" value="1"/>
</dbReference>
<comment type="caution">
    <text evidence="2">The sequence shown here is derived from an EMBL/GenBank/DDBJ whole genome shotgun (WGS) entry which is preliminary data.</text>
</comment>
<dbReference type="EMBL" id="BKCJ010358114">
    <property type="protein sequence ID" value="GFA02954.1"/>
    <property type="molecule type" value="Genomic_DNA"/>
</dbReference>
<protein>
    <submittedName>
        <fullName evidence="2">Retrotransposon protein, putative, unclassified</fullName>
    </submittedName>
</protein>
<dbReference type="SUPFAM" id="SSF56672">
    <property type="entry name" value="DNA/RNA polymerases"/>
    <property type="match status" value="1"/>
</dbReference>
<name>A0A699J0W3_TANCI</name>
<dbReference type="InterPro" id="IPR013103">
    <property type="entry name" value="RVT_2"/>
</dbReference>
<gene>
    <name evidence="2" type="ORF">Tci_574926</name>
</gene>